<evidence type="ECO:0000313" key="2">
    <source>
        <dbReference type="Proteomes" id="UP000315724"/>
    </source>
</evidence>
<protein>
    <recommendedName>
        <fullName evidence="3">Tetratricopeptide repeat protein</fullName>
    </recommendedName>
</protein>
<dbReference type="KEGG" id="tpol:Mal48_30150"/>
<evidence type="ECO:0008006" key="3">
    <source>
        <dbReference type="Google" id="ProtNLM"/>
    </source>
</evidence>
<reference evidence="1 2" key="1">
    <citation type="submission" date="2019-02" db="EMBL/GenBank/DDBJ databases">
        <title>Deep-cultivation of Planctomycetes and their phenomic and genomic characterization uncovers novel biology.</title>
        <authorList>
            <person name="Wiegand S."/>
            <person name="Jogler M."/>
            <person name="Boedeker C."/>
            <person name="Pinto D."/>
            <person name="Vollmers J."/>
            <person name="Rivas-Marin E."/>
            <person name="Kohn T."/>
            <person name="Peeters S.H."/>
            <person name="Heuer A."/>
            <person name="Rast P."/>
            <person name="Oberbeckmann S."/>
            <person name="Bunk B."/>
            <person name="Jeske O."/>
            <person name="Meyerdierks A."/>
            <person name="Storesund J.E."/>
            <person name="Kallscheuer N."/>
            <person name="Luecker S."/>
            <person name="Lage O.M."/>
            <person name="Pohl T."/>
            <person name="Merkel B.J."/>
            <person name="Hornburger P."/>
            <person name="Mueller R.-W."/>
            <person name="Bruemmer F."/>
            <person name="Labrenz M."/>
            <person name="Spormann A.M."/>
            <person name="Op den Camp H."/>
            <person name="Overmann J."/>
            <person name="Amann R."/>
            <person name="Jetten M.S.M."/>
            <person name="Mascher T."/>
            <person name="Medema M.H."/>
            <person name="Devos D.P."/>
            <person name="Kaster A.-K."/>
            <person name="Ovreas L."/>
            <person name="Rohde M."/>
            <person name="Galperin M.Y."/>
            <person name="Jogler C."/>
        </authorList>
    </citation>
    <scope>NUCLEOTIDE SEQUENCE [LARGE SCALE GENOMIC DNA]</scope>
    <source>
        <strain evidence="1 2">Mal48</strain>
    </source>
</reference>
<dbReference type="OrthoDB" id="291546at2"/>
<dbReference type="RefSeq" id="WP_145200591.1">
    <property type="nucleotide sequence ID" value="NZ_CP036267.1"/>
</dbReference>
<dbReference type="EMBL" id="CP036267">
    <property type="protein sequence ID" value="QDT33760.1"/>
    <property type="molecule type" value="Genomic_DNA"/>
</dbReference>
<organism evidence="1 2">
    <name type="scientific">Thalassoglobus polymorphus</name>
    <dbReference type="NCBI Taxonomy" id="2527994"/>
    <lineage>
        <taxon>Bacteria</taxon>
        <taxon>Pseudomonadati</taxon>
        <taxon>Planctomycetota</taxon>
        <taxon>Planctomycetia</taxon>
        <taxon>Planctomycetales</taxon>
        <taxon>Planctomycetaceae</taxon>
        <taxon>Thalassoglobus</taxon>
    </lineage>
</organism>
<dbReference type="AlphaFoldDB" id="A0A517QQ44"/>
<sequence length="440" mass="49400">MPKVSEESARKDWSKFFSKNRPYPVRIRQWVMKLHQEGKHKTVIGCLESALIQGQAQPWMYEVLALSMEIENYPRQEIERVVLSLSDFGAVTFDNLIYSAAYLTRFNRKSAALGLYQQASRLAPERHEPYMLSLKLAKDVGDSNDVIWAATGVLQYYWGKDYMNKHRDAENIVVDRIQQLEKEGNQEQAQQLQSQLSQCLARDLMIRVDWSGAGDLDLYVEEPLGAVCSFETPLTIAGGIFMHDGAGPDQANCYESYVCPQGVTGPYQIRVKKSFGEVVGNRATVTVLINAGTPEEEKIVRTVVFNDEESGFTIDLPNGRRTQPRNLSQLEPTFRTQLSMLNTAPLRFHHVKSLNERKAKVHQQFAEDRLTPTRRAGAVGYAPVVQTIPEGTSMTAQAVVSPDRRYVRLSLQPSITNVTDVFTFSYLNNGNANGGNVGGN</sequence>
<dbReference type="Proteomes" id="UP000315724">
    <property type="component" value="Chromosome"/>
</dbReference>
<keyword evidence="2" id="KW-1185">Reference proteome</keyword>
<name>A0A517QQ44_9PLAN</name>
<accession>A0A517QQ44</accession>
<evidence type="ECO:0000313" key="1">
    <source>
        <dbReference type="EMBL" id="QDT33760.1"/>
    </source>
</evidence>
<proteinExistence type="predicted"/>
<gene>
    <name evidence="1" type="ORF">Mal48_30150</name>
</gene>